<sequence>MAERTREKLSTEEADLKARSIKKLKVGEPSGGLKTGEGVGQGSISAGEQGFVSFRDKLVNLPSGTTESQIASEEMMLESDEVDEDDGRDESENSDSDESEDVDTEDDKEDENIDMCPKLVFTQEEYDSCQCYILKEENASKQKANGNGGGQNGVEQGSVQILKHPTDKTEGIGAAGDVDAVTVTTETLEAENVRSENFGPWNLVNRASKRKGSNQRRIDHGGNQGIAKNSESQRRVNNFEGAQDPNLDSQQRKPLPEDKAEKNASVFKNPNVAVNGRPMKKHGVKSGPGDPKWRTRIGKAQTTSFNNPIFSLEVDPSSKGKGKAISLVPQDQNNGDKGAEFRDTGPNHVVVVKLKEPPNTGPILDFMEVGETSENASSENANDVVVGGGIWCMWNTNKFMVEVITKHPQFMHMKISSGSSFWFFTVVYGSLQSNSRRELWHHLNLLSHSISDPWAIAGDFNSFLYSFEKQGGSINGSRLDGNFRSWIEEGCLMDLGYYGSEFTWRRGDVAIRLDRVIANDNWRHTFTEASVVHLPRYKSYHNPLWIRFNPSADSTFKKDRPFRFLAPWVMHEGFGDLVKDAWRDGVDWGSALNEFYGTVKDWNKKTFGSGGLGLRHLKHQNTAFMTKLGWGLVNQRDELWARILRGKYHCGNNLIPSMKSPSNSSHLWKSLVRNWGHVKDGIEWRIGNGMMISFWTDSWVPNCTRLCDIAIAPIPNELLNAKVSDLVTPSGDWDWQQFDYLLPDYARYRIAAILPPSYGMGQDKVAWKYSKDGGFNVKTAYQSIAGVDTGAEDILWKKGMVFAIACWSLWRWRNESIFGSNHNKATDIFFTIIQRVHNCNSDFEAVLDSSQRRSNQVSRVIRWIPPDAGWVKVNVDGAVSRDGEESAACGGIIRDESGCYIAGFTRRLGSCSSIQAELWSVYLGLFTAWQYGFRRVAVEMDSLVACEMIKGTIPDTHPCASLVGRIQVFCQRDWEVQILHTYREGNKAADAMAREAFHGGNSLSFVDAPSPKVVAALEADGLGLGTVRVVVV</sequence>
<feature type="region of interest" description="Disordered" evidence="1">
    <location>
        <begin position="315"/>
        <end position="343"/>
    </location>
</feature>
<dbReference type="InterPro" id="IPR036397">
    <property type="entry name" value="RNaseH_sf"/>
</dbReference>
<dbReference type="EMBL" id="JAAIUW010000001">
    <property type="protein sequence ID" value="KAF7844997.1"/>
    <property type="molecule type" value="Genomic_DNA"/>
</dbReference>
<dbReference type="PANTHER" id="PTHR47723:SF19">
    <property type="entry name" value="POLYNUCLEOTIDYL TRANSFERASE, RIBONUCLEASE H-LIKE SUPERFAMILY PROTEIN"/>
    <property type="match status" value="1"/>
</dbReference>
<evidence type="ECO:0000313" key="5">
    <source>
        <dbReference type="Proteomes" id="UP000634136"/>
    </source>
</evidence>
<dbReference type="Gene3D" id="3.30.420.10">
    <property type="entry name" value="Ribonuclease H-like superfamily/Ribonuclease H"/>
    <property type="match status" value="1"/>
</dbReference>
<dbReference type="Pfam" id="PF13456">
    <property type="entry name" value="RVT_3"/>
    <property type="match status" value="1"/>
</dbReference>
<feature type="region of interest" description="Disordered" evidence="1">
    <location>
        <begin position="62"/>
        <end position="113"/>
    </location>
</feature>
<dbReference type="InterPro" id="IPR036691">
    <property type="entry name" value="Endo/exonu/phosph_ase_sf"/>
</dbReference>
<dbReference type="SUPFAM" id="SSF56219">
    <property type="entry name" value="DNase I-like"/>
    <property type="match status" value="1"/>
</dbReference>
<organism evidence="4 5">
    <name type="scientific">Senna tora</name>
    <dbReference type="NCBI Taxonomy" id="362788"/>
    <lineage>
        <taxon>Eukaryota</taxon>
        <taxon>Viridiplantae</taxon>
        <taxon>Streptophyta</taxon>
        <taxon>Embryophyta</taxon>
        <taxon>Tracheophyta</taxon>
        <taxon>Spermatophyta</taxon>
        <taxon>Magnoliopsida</taxon>
        <taxon>eudicotyledons</taxon>
        <taxon>Gunneridae</taxon>
        <taxon>Pentapetalae</taxon>
        <taxon>rosids</taxon>
        <taxon>fabids</taxon>
        <taxon>Fabales</taxon>
        <taxon>Fabaceae</taxon>
        <taxon>Caesalpinioideae</taxon>
        <taxon>Cassia clade</taxon>
        <taxon>Senna</taxon>
    </lineage>
</organism>
<evidence type="ECO:0000313" key="4">
    <source>
        <dbReference type="EMBL" id="KAF7844997.1"/>
    </source>
</evidence>
<dbReference type="InterPro" id="IPR044730">
    <property type="entry name" value="RNase_H-like_dom_plant"/>
</dbReference>
<reference evidence="4" key="1">
    <citation type="submission" date="2020-09" db="EMBL/GenBank/DDBJ databases">
        <title>Genome-Enabled Discovery of Anthraquinone Biosynthesis in Senna tora.</title>
        <authorList>
            <person name="Kang S.-H."/>
            <person name="Pandey R.P."/>
            <person name="Lee C.-M."/>
            <person name="Sim J.-S."/>
            <person name="Jeong J.-T."/>
            <person name="Choi B.-S."/>
            <person name="Jung M."/>
            <person name="Ginzburg D."/>
            <person name="Zhao K."/>
            <person name="Won S.Y."/>
            <person name="Oh T.-J."/>
            <person name="Yu Y."/>
            <person name="Kim N.-H."/>
            <person name="Lee O.R."/>
            <person name="Lee T.-H."/>
            <person name="Bashyal P."/>
            <person name="Kim T.-S."/>
            <person name="Lee W.-H."/>
            <person name="Kawkins C."/>
            <person name="Kim C.-K."/>
            <person name="Kim J.S."/>
            <person name="Ahn B.O."/>
            <person name="Rhee S.Y."/>
            <person name="Sohng J.K."/>
        </authorList>
    </citation>
    <scope>NUCLEOTIDE SEQUENCE</scope>
    <source>
        <tissue evidence="4">Leaf</tissue>
    </source>
</reference>
<dbReference type="Gene3D" id="3.60.10.10">
    <property type="entry name" value="Endonuclease/exonuclease/phosphatase"/>
    <property type="match status" value="1"/>
</dbReference>
<comment type="caution">
    <text evidence="4">The sequence shown here is derived from an EMBL/GenBank/DDBJ whole genome shotgun (WGS) entry which is preliminary data.</text>
</comment>
<feature type="compositionally biased region" description="Gly residues" evidence="1">
    <location>
        <begin position="29"/>
        <end position="41"/>
    </location>
</feature>
<dbReference type="InterPro" id="IPR012337">
    <property type="entry name" value="RNaseH-like_sf"/>
</dbReference>
<proteinExistence type="predicted"/>
<evidence type="ECO:0000259" key="2">
    <source>
        <dbReference type="Pfam" id="PF03372"/>
    </source>
</evidence>
<accession>A0A835CMZ2</accession>
<feature type="domain" description="Endonuclease/exonuclease/phosphatase" evidence="2">
    <location>
        <begin position="411"/>
        <end position="535"/>
    </location>
</feature>
<dbReference type="Pfam" id="PF03372">
    <property type="entry name" value="Exo_endo_phos"/>
    <property type="match status" value="1"/>
</dbReference>
<feature type="compositionally biased region" description="Basic and acidic residues" evidence="1">
    <location>
        <begin position="250"/>
        <end position="262"/>
    </location>
</feature>
<feature type="region of interest" description="Disordered" evidence="1">
    <location>
        <begin position="1"/>
        <end position="45"/>
    </location>
</feature>
<dbReference type="AlphaFoldDB" id="A0A835CMZ2"/>
<dbReference type="SUPFAM" id="SSF53098">
    <property type="entry name" value="Ribonuclease H-like"/>
    <property type="match status" value="1"/>
</dbReference>
<protein>
    <submittedName>
        <fullName evidence="4">Ribonuclease H</fullName>
    </submittedName>
</protein>
<dbReference type="InterPro" id="IPR053151">
    <property type="entry name" value="RNase_H-like"/>
</dbReference>
<gene>
    <name evidence="4" type="ORF">G2W53_001902</name>
</gene>
<name>A0A835CMZ2_9FABA</name>
<dbReference type="Proteomes" id="UP000634136">
    <property type="component" value="Unassembled WGS sequence"/>
</dbReference>
<evidence type="ECO:0000259" key="3">
    <source>
        <dbReference type="Pfam" id="PF13456"/>
    </source>
</evidence>
<feature type="compositionally biased region" description="Basic and acidic residues" evidence="1">
    <location>
        <begin position="1"/>
        <end position="18"/>
    </location>
</feature>
<feature type="compositionally biased region" description="Polar residues" evidence="1">
    <location>
        <begin position="62"/>
        <end position="71"/>
    </location>
</feature>
<evidence type="ECO:0000256" key="1">
    <source>
        <dbReference type="SAM" id="MobiDB-lite"/>
    </source>
</evidence>
<dbReference type="PANTHER" id="PTHR47723">
    <property type="entry name" value="OS05G0353850 PROTEIN"/>
    <property type="match status" value="1"/>
</dbReference>
<feature type="region of interest" description="Disordered" evidence="1">
    <location>
        <begin position="204"/>
        <end position="293"/>
    </location>
</feature>
<keyword evidence="5" id="KW-1185">Reference proteome</keyword>
<feature type="compositionally biased region" description="Acidic residues" evidence="1">
    <location>
        <begin position="75"/>
        <end position="113"/>
    </location>
</feature>
<dbReference type="CDD" id="cd06222">
    <property type="entry name" value="RNase_H_like"/>
    <property type="match status" value="1"/>
</dbReference>
<dbReference type="InterPro" id="IPR002156">
    <property type="entry name" value="RNaseH_domain"/>
</dbReference>
<feature type="domain" description="RNase H type-1" evidence="3">
    <location>
        <begin position="874"/>
        <end position="996"/>
    </location>
</feature>
<dbReference type="GO" id="GO:0003676">
    <property type="term" value="F:nucleic acid binding"/>
    <property type="evidence" value="ECO:0007669"/>
    <property type="project" value="InterPro"/>
</dbReference>
<dbReference type="GO" id="GO:0004523">
    <property type="term" value="F:RNA-DNA hybrid ribonuclease activity"/>
    <property type="evidence" value="ECO:0007669"/>
    <property type="project" value="InterPro"/>
</dbReference>
<dbReference type="InterPro" id="IPR005135">
    <property type="entry name" value="Endo/exonuclease/phosphatase"/>
</dbReference>